<dbReference type="SUPFAM" id="SSF48695">
    <property type="entry name" value="Multiheme cytochromes"/>
    <property type="match status" value="1"/>
</dbReference>
<dbReference type="AlphaFoldDB" id="A0A285D3Z3"/>
<dbReference type="RefSeq" id="WP_097031705.1">
    <property type="nucleotide sequence ID" value="NZ_OAOQ01000023.1"/>
</dbReference>
<keyword evidence="3" id="KW-1185">Reference proteome</keyword>
<keyword evidence="1" id="KW-0732">Signal</keyword>
<proteinExistence type="predicted"/>
<dbReference type="Pfam" id="PF09626">
    <property type="entry name" value="DHC"/>
    <property type="match status" value="1"/>
</dbReference>
<organism evidence="2 3">
    <name type="scientific">Cereibacter ovatus</name>
    <dbReference type="NCBI Taxonomy" id="439529"/>
    <lineage>
        <taxon>Bacteria</taxon>
        <taxon>Pseudomonadati</taxon>
        <taxon>Pseudomonadota</taxon>
        <taxon>Alphaproteobacteria</taxon>
        <taxon>Rhodobacterales</taxon>
        <taxon>Paracoccaceae</taxon>
        <taxon>Cereibacter</taxon>
    </lineage>
</organism>
<evidence type="ECO:0000313" key="2">
    <source>
        <dbReference type="EMBL" id="SNX74502.1"/>
    </source>
</evidence>
<protein>
    <submittedName>
        <fullName evidence="2">Diheme cytochrome c</fullName>
    </submittedName>
</protein>
<reference evidence="3" key="1">
    <citation type="submission" date="2017-08" db="EMBL/GenBank/DDBJ databases">
        <authorList>
            <person name="Varghese N."/>
            <person name="Submissions S."/>
        </authorList>
    </citation>
    <scope>NUCLEOTIDE SEQUENCE [LARGE SCALE GENOMIC DNA]</scope>
    <source>
        <strain evidence="3">JA234</strain>
    </source>
</reference>
<feature type="chain" id="PRO_5012425045" evidence="1">
    <location>
        <begin position="23"/>
        <end position="158"/>
    </location>
</feature>
<sequence>MILRTVLLVIGLVPLTAAPLAADDDDGKRAPMVVTHAATLAECSACHIAYPAALLPQRSWTAIMATLGDHFGEDAALDAATRAEIEAYLVANAADTGGRSRALRGVDATATPLRITELPWFRREHDGEVSQALKDKAKSMANCAACHTGAEQGLFDDD</sequence>
<evidence type="ECO:0000256" key="1">
    <source>
        <dbReference type="SAM" id="SignalP"/>
    </source>
</evidence>
<dbReference type="Proteomes" id="UP000219467">
    <property type="component" value="Unassembled WGS sequence"/>
</dbReference>
<dbReference type="InterPro" id="IPR018588">
    <property type="entry name" value="Dihaem_cytochrome-c"/>
</dbReference>
<gene>
    <name evidence="2" type="ORF">SAMN05878503_12311</name>
</gene>
<accession>A0A285D3Z3</accession>
<evidence type="ECO:0000313" key="3">
    <source>
        <dbReference type="Proteomes" id="UP000219467"/>
    </source>
</evidence>
<name>A0A285D3Z3_9RHOB</name>
<feature type="signal peptide" evidence="1">
    <location>
        <begin position="1"/>
        <end position="22"/>
    </location>
</feature>
<dbReference type="EMBL" id="OAOQ01000023">
    <property type="protein sequence ID" value="SNX74502.1"/>
    <property type="molecule type" value="Genomic_DNA"/>
</dbReference>
<dbReference type="InterPro" id="IPR036280">
    <property type="entry name" value="Multihaem_cyt_sf"/>
</dbReference>
<dbReference type="OrthoDB" id="5296814at2"/>